<gene>
    <name evidence="1" type="ORF">HKK74_32945</name>
</gene>
<dbReference type="RefSeq" id="WP_187247301.1">
    <property type="nucleotide sequence ID" value="NZ_BAAAOK010000005.1"/>
</dbReference>
<accession>A0ABR7M0X3</accession>
<name>A0ABR7M0X3_9ACTN</name>
<dbReference type="Proteomes" id="UP000805614">
    <property type="component" value="Unassembled WGS sequence"/>
</dbReference>
<keyword evidence="2" id="KW-1185">Reference proteome</keyword>
<reference evidence="1 2" key="1">
    <citation type="submission" date="2020-06" db="EMBL/GenBank/DDBJ databases">
        <title>Actinomadura xiongansis sp. nov., isolated from soil of Baiyangdian.</title>
        <authorList>
            <person name="Zhang X."/>
        </authorList>
    </citation>
    <scope>NUCLEOTIDE SEQUENCE [LARGE SCALE GENOMIC DNA]</scope>
    <source>
        <strain evidence="1 2">HBUM206468</strain>
    </source>
</reference>
<organism evidence="1 2">
    <name type="scientific">Actinomadura alba</name>
    <dbReference type="NCBI Taxonomy" id="406431"/>
    <lineage>
        <taxon>Bacteria</taxon>
        <taxon>Bacillati</taxon>
        <taxon>Actinomycetota</taxon>
        <taxon>Actinomycetes</taxon>
        <taxon>Streptosporangiales</taxon>
        <taxon>Thermomonosporaceae</taxon>
        <taxon>Actinomadura</taxon>
    </lineage>
</organism>
<proteinExistence type="predicted"/>
<evidence type="ECO:0000313" key="2">
    <source>
        <dbReference type="Proteomes" id="UP000805614"/>
    </source>
</evidence>
<protein>
    <submittedName>
        <fullName evidence="1">Uncharacterized protein</fullName>
    </submittedName>
</protein>
<sequence>MDDVRGAGPVRPNLWADQLTSYAFSVKATIGQNPMRYLVARRFDGDSPAQALTMLFVLQPQVLFGTYVRISEGAFGGGCEVDTFLPTMARPVRVAEALMFDCLPLTDVGYVDLMAWPHPALLPLESSDGDAGPPGSTHTVTLRYQGPPSVPTLVVREEIDVDLSIVVRRVLCRDGRQVRRWEIAERGGAGQEALPRRIRVSRPQTGHETEFVRASPAVPVPPAVFDAKPEQLREWIEQRMR</sequence>
<dbReference type="EMBL" id="JABVEC010000038">
    <property type="protein sequence ID" value="MBC6470263.1"/>
    <property type="molecule type" value="Genomic_DNA"/>
</dbReference>
<evidence type="ECO:0000313" key="1">
    <source>
        <dbReference type="EMBL" id="MBC6470263.1"/>
    </source>
</evidence>
<comment type="caution">
    <text evidence="1">The sequence shown here is derived from an EMBL/GenBank/DDBJ whole genome shotgun (WGS) entry which is preliminary data.</text>
</comment>